<dbReference type="Proteomes" id="UP000027586">
    <property type="component" value="Unassembled WGS sequence"/>
</dbReference>
<dbReference type="EMBL" id="CBTN010000168">
    <property type="protein sequence ID" value="CDH61273.1"/>
    <property type="molecule type" value="Genomic_DNA"/>
</dbReference>
<dbReference type="InterPro" id="IPR032675">
    <property type="entry name" value="LRR_dom_sf"/>
</dbReference>
<evidence type="ECO:0008006" key="3">
    <source>
        <dbReference type="Google" id="ProtNLM"/>
    </source>
</evidence>
<comment type="caution">
    <text evidence="1">The sequence shown here is derived from an EMBL/GenBank/DDBJ whole genome shotgun (WGS) entry which is preliminary data.</text>
</comment>
<dbReference type="Gene3D" id="3.80.10.10">
    <property type="entry name" value="Ribonuclease Inhibitor"/>
    <property type="match status" value="1"/>
</dbReference>
<evidence type="ECO:0000313" key="1">
    <source>
        <dbReference type="EMBL" id="CDH61273.1"/>
    </source>
</evidence>
<proteinExistence type="predicted"/>
<accession>A0A068SFY4</accession>
<name>A0A068SFY4_9FUNG</name>
<dbReference type="SUPFAM" id="SSF52047">
    <property type="entry name" value="RNI-like"/>
    <property type="match status" value="1"/>
</dbReference>
<gene>
    <name evidence="1" type="ORF">LCOR_12052.1</name>
</gene>
<sequence length="330" mass="38144">MDSITSATIPAKTAIPLYIGVALIYVLGTILNPRIVPVQFKDTAVQFDLDIHAWQESKALTDIQQYCLSLKCLQYSSGGFHHYWNDFPTEHSPAPGLQCNQIHDPEITYYDAGGIDTLLKSNHTTLRVLDICVGTPGKEMDLAFPLLRRLVMEYRHSESEIGYGSWIPKYAPNIEELEVDMDAILKCSGLLESLKCITNLRTLELNLGEQRLHPYHKQKLHHFLNQQNHMRSLELYIHPDTFNDDDWHPAIHNMSELRCLDLHIPRRLPHTFDRFMKGISIHCPLLEQLHVRCERGIMDEVIVYLVQLKRLKDITLRRDIHIIASSNFNY</sequence>
<dbReference type="AlphaFoldDB" id="A0A068SFY4"/>
<organism evidence="1 2">
    <name type="scientific">Lichtheimia corymbifera JMRC:FSU:9682</name>
    <dbReference type="NCBI Taxonomy" id="1263082"/>
    <lineage>
        <taxon>Eukaryota</taxon>
        <taxon>Fungi</taxon>
        <taxon>Fungi incertae sedis</taxon>
        <taxon>Mucoromycota</taxon>
        <taxon>Mucoromycotina</taxon>
        <taxon>Mucoromycetes</taxon>
        <taxon>Mucorales</taxon>
        <taxon>Lichtheimiaceae</taxon>
        <taxon>Lichtheimia</taxon>
    </lineage>
</organism>
<protein>
    <recommendedName>
        <fullName evidence="3">F-box domain-containing protein</fullName>
    </recommendedName>
</protein>
<dbReference type="VEuPathDB" id="FungiDB:LCOR_12052.1"/>
<keyword evidence="2" id="KW-1185">Reference proteome</keyword>
<reference evidence="1" key="1">
    <citation type="submission" date="2013-08" db="EMBL/GenBank/DDBJ databases">
        <title>Gene expansion shapes genome architecture in the human pathogen Lichtheimia corymbifera: an evolutionary genomics analysis in the ancient terrestrial Mucorales (Mucoromycotina).</title>
        <authorList>
            <person name="Schwartze V.U."/>
            <person name="Winter S."/>
            <person name="Shelest E."/>
            <person name="Marcet-Houben M."/>
            <person name="Horn F."/>
            <person name="Wehner S."/>
            <person name="Hoffmann K."/>
            <person name="Riege K."/>
            <person name="Sammeth M."/>
            <person name="Nowrousian M."/>
            <person name="Valiante V."/>
            <person name="Linde J."/>
            <person name="Jacobsen I.D."/>
            <person name="Marz M."/>
            <person name="Brakhage A.A."/>
            <person name="Gabaldon T."/>
            <person name="Bocker S."/>
            <person name="Voigt K."/>
        </authorList>
    </citation>
    <scope>NUCLEOTIDE SEQUENCE [LARGE SCALE GENOMIC DNA]</scope>
    <source>
        <strain evidence="1">FSU 9682</strain>
    </source>
</reference>
<evidence type="ECO:0000313" key="2">
    <source>
        <dbReference type="Proteomes" id="UP000027586"/>
    </source>
</evidence>